<feature type="domain" description="Histidine kinase" evidence="7">
    <location>
        <begin position="699"/>
        <end position="928"/>
    </location>
</feature>
<dbReference type="InterPro" id="IPR036890">
    <property type="entry name" value="HATPase_C_sf"/>
</dbReference>
<comment type="caution">
    <text evidence="10">The sequence shown here is derived from an EMBL/GenBank/DDBJ whole genome shotgun (WGS) entry which is preliminary data.</text>
</comment>
<dbReference type="InterPro" id="IPR052162">
    <property type="entry name" value="Sensor_kinase/Photoreceptor"/>
</dbReference>
<dbReference type="RefSeq" id="WP_138279343.1">
    <property type="nucleotide sequence ID" value="NZ_BMGE01000010.1"/>
</dbReference>
<dbReference type="PROSITE" id="PS50109">
    <property type="entry name" value="HIS_KIN"/>
    <property type="match status" value="1"/>
</dbReference>
<feature type="coiled-coil region" evidence="6">
    <location>
        <begin position="647"/>
        <end position="674"/>
    </location>
</feature>
<evidence type="ECO:0000256" key="6">
    <source>
        <dbReference type="SAM" id="Coils"/>
    </source>
</evidence>
<dbReference type="Gene3D" id="3.30.450.20">
    <property type="entry name" value="PAS domain"/>
    <property type="match status" value="5"/>
</dbReference>
<dbReference type="Pfam" id="PF02518">
    <property type="entry name" value="HATPase_c"/>
    <property type="match status" value="1"/>
</dbReference>
<dbReference type="InterPro" id="IPR000700">
    <property type="entry name" value="PAS-assoc_C"/>
</dbReference>
<dbReference type="Pfam" id="PF08448">
    <property type="entry name" value="PAS_4"/>
    <property type="match status" value="3"/>
</dbReference>
<dbReference type="EC" id="2.7.13.3" evidence="2"/>
<dbReference type="Proteomes" id="UP000309788">
    <property type="component" value="Unassembled WGS sequence"/>
</dbReference>
<name>A0A5R9KQD6_9BACT</name>
<sequence length="928" mass="104647">MAQEVTEQVLNRRKLEESESRFRLLIQQAPVATSLYVGSQLRIEVANLTMLSYWDKDQSVIGKTFREAMPELQGQGYFEILDEVFKTAEAYQMHASPAQVSIGGKAGRYYFDLSFKPLLDTSGQVYAILNTAYDVTSQVEERQQKEKEQQQVLALFEQSPVEIAMLSPDGFHFKMSNPFYNDLVGRTSGQLLGRPLLEAIPELQGQGFDRLLRQVVDSGVPFVANEVAVKLVRSNELQTVYLNLTFQPQRHQNNNAVTAILVVATDVTLQVHTQQQIQQKNLQLHELLENTPDVITRWDKQRRLVFANQAFSAKTGTENTGLLGKTNLEMGQPTEVAVPYMDRLQQVLDSRQPAEHYNAFPAPVGLIQYHSRMVPEFDADGQLVSVLSIARDITELKVSEDRFRSLIQQAPIATSLLVGPEFIVEVANPIQLAHWGKDIFIIGKPLIQVLPELKDQSYLQVLEDVFTSGNVYSNAQAKVLLNINGMTQTHYFDLTYKPLLNASGQVYSILAMSSNITQQVLTRQELAEKSQDLELAMNIGQLGSFKINLLKHTATYSRLVMDWFNLQQQGEALPAIFSRIHEDDRAEVMQNIEQSILGENNGYHDLTFRVWDSSANSWRHLHSVGQTQLESGVAVSLSGIIQDVTNLVMAHNQLQESESRYKNLSIELEQRVKQRTRDLQIANQDLMRSNQDLQQFAYISSHDLQEPLRKIQSLGTMLEQRFSKQLGIEGKQLLDRMIKSGARMSNLIHDLLAFSYLSAKQQHFDLVSLDEILTDVINKLDLEIAERQALIEVNTLGTVQGDKSQLGQLFQNLVSNAIKFTLSSVRPHVRIECFQRSRGELPSELQPGSNANQFIQISISDNGVGFDTYHLDRIFQMFQRLHTRSEFPGTGIGLAICKRVVENHGGGITANSKPGKGATFCIYLPLQV</sequence>
<dbReference type="Gene3D" id="3.30.565.10">
    <property type="entry name" value="Histidine kinase-like ATPase, C-terminal domain"/>
    <property type="match status" value="1"/>
</dbReference>
<dbReference type="OrthoDB" id="9766459at2"/>
<keyword evidence="11" id="KW-1185">Reference proteome</keyword>
<dbReference type="InterPro" id="IPR005467">
    <property type="entry name" value="His_kinase_dom"/>
</dbReference>
<keyword evidence="6" id="KW-0175">Coiled coil</keyword>
<dbReference type="AlphaFoldDB" id="A0A5R9KQD6"/>
<dbReference type="InterPro" id="IPR003661">
    <property type="entry name" value="HisK_dim/P_dom"/>
</dbReference>
<dbReference type="InterPro" id="IPR035965">
    <property type="entry name" value="PAS-like_dom_sf"/>
</dbReference>
<dbReference type="EMBL" id="VCEI01000002">
    <property type="protein sequence ID" value="TLU98359.1"/>
    <property type="molecule type" value="Genomic_DNA"/>
</dbReference>
<evidence type="ECO:0000256" key="2">
    <source>
        <dbReference type="ARBA" id="ARBA00012438"/>
    </source>
</evidence>
<dbReference type="InterPro" id="IPR004358">
    <property type="entry name" value="Sig_transdc_His_kin-like_C"/>
</dbReference>
<dbReference type="Pfam" id="PF00512">
    <property type="entry name" value="HisKA"/>
    <property type="match status" value="1"/>
</dbReference>
<dbReference type="SMART" id="SM00091">
    <property type="entry name" value="PAS"/>
    <property type="match status" value="5"/>
</dbReference>
<protein>
    <recommendedName>
        <fullName evidence="2">histidine kinase</fullName>
        <ecNumber evidence="2">2.7.13.3</ecNumber>
    </recommendedName>
</protein>
<dbReference type="PANTHER" id="PTHR43304">
    <property type="entry name" value="PHYTOCHROME-LIKE PROTEIN CPH1"/>
    <property type="match status" value="1"/>
</dbReference>
<dbReference type="Gene3D" id="1.10.287.130">
    <property type="match status" value="1"/>
</dbReference>
<evidence type="ECO:0000259" key="8">
    <source>
        <dbReference type="PROSITE" id="PS50112"/>
    </source>
</evidence>
<evidence type="ECO:0000256" key="4">
    <source>
        <dbReference type="ARBA" id="ARBA00022679"/>
    </source>
</evidence>
<dbReference type="SMART" id="SM00388">
    <property type="entry name" value="HisKA"/>
    <property type="match status" value="1"/>
</dbReference>
<dbReference type="PRINTS" id="PR00344">
    <property type="entry name" value="BCTRLSENSOR"/>
</dbReference>
<keyword evidence="5" id="KW-0418">Kinase</keyword>
<comment type="catalytic activity">
    <reaction evidence="1">
        <text>ATP + protein L-histidine = ADP + protein N-phospho-L-histidine.</text>
        <dbReference type="EC" id="2.7.13.3"/>
    </reaction>
</comment>
<reference evidence="10 11" key="1">
    <citation type="submission" date="2019-05" db="EMBL/GenBank/DDBJ databases">
        <authorList>
            <person name="Qu J.-H."/>
        </authorList>
    </citation>
    <scope>NUCLEOTIDE SEQUENCE [LARGE SCALE GENOMIC DNA]</scope>
    <source>
        <strain evidence="10 11">Z12</strain>
    </source>
</reference>
<dbReference type="SUPFAM" id="SSF55874">
    <property type="entry name" value="ATPase domain of HSP90 chaperone/DNA topoisomerase II/histidine kinase"/>
    <property type="match status" value="1"/>
</dbReference>
<dbReference type="InterPro" id="IPR000014">
    <property type="entry name" value="PAS"/>
</dbReference>
<evidence type="ECO:0000313" key="11">
    <source>
        <dbReference type="Proteomes" id="UP000309788"/>
    </source>
</evidence>
<dbReference type="NCBIfam" id="TIGR00229">
    <property type="entry name" value="sensory_box"/>
    <property type="match status" value="1"/>
</dbReference>
<proteinExistence type="predicted"/>
<feature type="domain" description="PAC" evidence="9">
    <location>
        <begin position="225"/>
        <end position="279"/>
    </location>
</feature>
<keyword evidence="3" id="KW-0597">Phosphoprotein</keyword>
<dbReference type="CDD" id="cd00130">
    <property type="entry name" value="PAS"/>
    <property type="match status" value="1"/>
</dbReference>
<dbReference type="PROSITE" id="PS50112">
    <property type="entry name" value="PAS"/>
    <property type="match status" value="1"/>
</dbReference>
<dbReference type="SUPFAM" id="SSF47384">
    <property type="entry name" value="Homodimeric domain of signal transducing histidine kinase"/>
    <property type="match status" value="1"/>
</dbReference>
<feature type="domain" description="PAS" evidence="8">
    <location>
        <begin position="280"/>
        <end position="351"/>
    </location>
</feature>
<gene>
    <name evidence="10" type="ORF">FEM55_00330</name>
</gene>
<dbReference type="InterPro" id="IPR036097">
    <property type="entry name" value="HisK_dim/P_sf"/>
</dbReference>
<dbReference type="GO" id="GO:0000155">
    <property type="term" value="F:phosphorelay sensor kinase activity"/>
    <property type="evidence" value="ECO:0007669"/>
    <property type="project" value="InterPro"/>
</dbReference>
<dbReference type="PANTHER" id="PTHR43304:SF1">
    <property type="entry name" value="PAC DOMAIN-CONTAINING PROTEIN"/>
    <property type="match status" value="1"/>
</dbReference>
<dbReference type="SMART" id="SM00387">
    <property type="entry name" value="HATPase_c"/>
    <property type="match status" value="1"/>
</dbReference>
<evidence type="ECO:0000256" key="1">
    <source>
        <dbReference type="ARBA" id="ARBA00000085"/>
    </source>
</evidence>
<dbReference type="InterPro" id="IPR013656">
    <property type="entry name" value="PAS_4"/>
</dbReference>
<evidence type="ECO:0000256" key="3">
    <source>
        <dbReference type="ARBA" id="ARBA00022553"/>
    </source>
</evidence>
<evidence type="ECO:0000259" key="7">
    <source>
        <dbReference type="PROSITE" id="PS50109"/>
    </source>
</evidence>
<dbReference type="SUPFAM" id="SSF55785">
    <property type="entry name" value="PYP-like sensor domain (PAS domain)"/>
    <property type="match status" value="4"/>
</dbReference>
<dbReference type="InterPro" id="IPR003594">
    <property type="entry name" value="HATPase_dom"/>
</dbReference>
<evidence type="ECO:0000256" key="5">
    <source>
        <dbReference type="ARBA" id="ARBA00022777"/>
    </source>
</evidence>
<accession>A0A5R9KQD6</accession>
<evidence type="ECO:0000313" key="10">
    <source>
        <dbReference type="EMBL" id="TLU98359.1"/>
    </source>
</evidence>
<dbReference type="PROSITE" id="PS50113">
    <property type="entry name" value="PAC"/>
    <property type="match status" value="2"/>
</dbReference>
<keyword evidence="4" id="KW-0808">Transferase</keyword>
<dbReference type="CDD" id="cd00082">
    <property type="entry name" value="HisKA"/>
    <property type="match status" value="1"/>
</dbReference>
<dbReference type="FunFam" id="3.30.565.10:FF:000006">
    <property type="entry name" value="Sensor histidine kinase WalK"/>
    <property type="match status" value="1"/>
</dbReference>
<feature type="domain" description="PAC" evidence="9">
    <location>
        <begin position="352"/>
        <end position="405"/>
    </location>
</feature>
<organism evidence="10 11">
    <name type="scientific">Dyadobacter sediminis</name>
    <dbReference type="NCBI Taxonomy" id="1493691"/>
    <lineage>
        <taxon>Bacteria</taxon>
        <taxon>Pseudomonadati</taxon>
        <taxon>Bacteroidota</taxon>
        <taxon>Cytophagia</taxon>
        <taxon>Cytophagales</taxon>
        <taxon>Spirosomataceae</taxon>
        <taxon>Dyadobacter</taxon>
    </lineage>
</organism>
<evidence type="ECO:0000259" key="9">
    <source>
        <dbReference type="PROSITE" id="PS50113"/>
    </source>
</evidence>